<sequence length="354" mass="39117">MKRKKKGEILVYREPKKMAGKAAGGRFNSFGKGSYVRRVFESSSEEETSSDDVLTLSQLIEARRASPTSPAVDKGKKEVTELGRIEVSATEDRKEETPRAANCSGPLGDAAPVSPAPAKTQAKFISSELPNDIRFSIADAFSMEEYQQKIASTDNATLGAQVVSASLKNLLDQRTLVQRVEELGRDCVGQKCEITQLNEKLCKSQWELGALEGKLMLAKRENEAMKGDLRARKVMCQLLLSLFRGAKNENKQLQSRVQSLEESSPNAIVGYKKSLECRQIQLNRMKDGWEALAGGLLREQKISSDKIRGLDFIGCLQTVGESEYAEERFNVSDRTVQRLFDALEAAGEGEDAPE</sequence>
<dbReference type="EMBL" id="KZ451968">
    <property type="protein sequence ID" value="PKA57344.1"/>
    <property type="molecule type" value="Genomic_DNA"/>
</dbReference>
<evidence type="ECO:0000256" key="1">
    <source>
        <dbReference type="SAM" id="MobiDB-lite"/>
    </source>
</evidence>
<name>A0A2I0AP91_9ASPA</name>
<feature type="compositionally biased region" description="Basic and acidic residues" evidence="1">
    <location>
        <begin position="89"/>
        <end position="98"/>
    </location>
</feature>
<gene>
    <name evidence="2" type="ORF">AXF42_Ash013531</name>
</gene>
<dbReference type="Proteomes" id="UP000236161">
    <property type="component" value="Unassembled WGS sequence"/>
</dbReference>
<protein>
    <submittedName>
        <fullName evidence="2">Uncharacterized protein</fullName>
    </submittedName>
</protein>
<proteinExistence type="predicted"/>
<organism evidence="2 3">
    <name type="scientific">Apostasia shenzhenica</name>
    <dbReference type="NCBI Taxonomy" id="1088818"/>
    <lineage>
        <taxon>Eukaryota</taxon>
        <taxon>Viridiplantae</taxon>
        <taxon>Streptophyta</taxon>
        <taxon>Embryophyta</taxon>
        <taxon>Tracheophyta</taxon>
        <taxon>Spermatophyta</taxon>
        <taxon>Magnoliopsida</taxon>
        <taxon>Liliopsida</taxon>
        <taxon>Asparagales</taxon>
        <taxon>Orchidaceae</taxon>
        <taxon>Apostasioideae</taxon>
        <taxon>Apostasia</taxon>
    </lineage>
</organism>
<evidence type="ECO:0000313" key="2">
    <source>
        <dbReference type="EMBL" id="PKA57344.1"/>
    </source>
</evidence>
<evidence type="ECO:0000313" key="3">
    <source>
        <dbReference type="Proteomes" id="UP000236161"/>
    </source>
</evidence>
<keyword evidence="3" id="KW-1185">Reference proteome</keyword>
<dbReference type="AlphaFoldDB" id="A0A2I0AP91"/>
<accession>A0A2I0AP91</accession>
<feature type="region of interest" description="Disordered" evidence="1">
    <location>
        <begin position="89"/>
        <end position="115"/>
    </location>
</feature>
<reference evidence="2 3" key="1">
    <citation type="journal article" date="2017" name="Nature">
        <title>The Apostasia genome and the evolution of orchids.</title>
        <authorList>
            <person name="Zhang G.Q."/>
            <person name="Liu K.W."/>
            <person name="Li Z."/>
            <person name="Lohaus R."/>
            <person name="Hsiao Y.Y."/>
            <person name="Niu S.C."/>
            <person name="Wang J.Y."/>
            <person name="Lin Y.C."/>
            <person name="Xu Q."/>
            <person name="Chen L.J."/>
            <person name="Yoshida K."/>
            <person name="Fujiwara S."/>
            <person name="Wang Z.W."/>
            <person name="Zhang Y.Q."/>
            <person name="Mitsuda N."/>
            <person name="Wang M."/>
            <person name="Liu G.H."/>
            <person name="Pecoraro L."/>
            <person name="Huang H.X."/>
            <person name="Xiao X.J."/>
            <person name="Lin M."/>
            <person name="Wu X.Y."/>
            <person name="Wu W.L."/>
            <person name="Chen Y.Y."/>
            <person name="Chang S.B."/>
            <person name="Sakamoto S."/>
            <person name="Ohme-Takagi M."/>
            <person name="Yagi M."/>
            <person name="Zeng S.J."/>
            <person name="Shen C.Y."/>
            <person name="Yeh C.M."/>
            <person name="Luo Y.B."/>
            <person name="Tsai W.C."/>
            <person name="Van de Peer Y."/>
            <person name="Liu Z.J."/>
        </authorList>
    </citation>
    <scope>NUCLEOTIDE SEQUENCE [LARGE SCALE GENOMIC DNA]</scope>
    <source>
        <strain evidence="3">cv. Shenzhen</strain>
        <tissue evidence="2">Stem</tissue>
    </source>
</reference>